<comment type="caution">
    <text evidence="5">The sequence shown here is derived from an EMBL/GenBank/DDBJ whole genome shotgun (WGS) entry which is preliminary data.</text>
</comment>
<dbReference type="AlphaFoldDB" id="A0A2T6KR63"/>
<dbReference type="PANTHER" id="PTHR43669">
    <property type="entry name" value="5-KETO-D-GLUCONATE 5-REDUCTASE"/>
    <property type="match status" value="1"/>
</dbReference>
<dbReference type="Gene3D" id="3.40.50.720">
    <property type="entry name" value="NAD(P)-binding Rossmann-like Domain"/>
    <property type="match status" value="1"/>
</dbReference>
<dbReference type="Proteomes" id="UP000244523">
    <property type="component" value="Unassembled WGS sequence"/>
</dbReference>
<name>A0A2T6KR63_9RHOB</name>
<gene>
    <name evidence="5" type="ORF">C8N45_101637</name>
</gene>
<protein>
    <submittedName>
        <fullName evidence="5">NADP-dependent 3-hydroxy acid dehydrogenase YdfG</fullName>
    </submittedName>
</protein>
<evidence type="ECO:0000256" key="2">
    <source>
        <dbReference type="ARBA" id="ARBA00023002"/>
    </source>
</evidence>
<dbReference type="PROSITE" id="PS00061">
    <property type="entry name" value="ADH_SHORT"/>
    <property type="match status" value="1"/>
</dbReference>
<feature type="domain" description="Ketoreductase" evidence="4">
    <location>
        <begin position="2"/>
        <end position="168"/>
    </location>
</feature>
<dbReference type="GO" id="GO:0016491">
    <property type="term" value="F:oxidoreductase activity"/>
    <property type="evidence" value="ECO:0007669"/>
    <property type="project" value="UniProtKB-KW"/>
</dbReference>
<dbReference type="SMART" id="SM00822">
    <property type="entry name" value="PKS_KR"/>
    <property type="match status" value="1"/>
</dbReference>
<dbReference type="PRINTS" id="PR00081">
    <property type="entry name" value="GDHRDH"/>
</dbReference>
<proteinExistence type="inferred from homology"/>
<comment type="similarity">
    <text evidence="1 3">Belongs to the short-chain dehydrogenases/reductases (SDR) family.</text>
</comment>
<dbReference type="PRINTS" id="PR00080">
    <property type="entry name" value="SDRFAMILY"/>
</dbReference>
<dbReference type="Pfam" id="PF00106">
    <property type="entry name" value="adh_short"/>
    <property type="match status" value="1"/>
</dbReference>
<dbReference type="CDD" id="cd05233">
    <property type="entry name" value="SDR_c"/>
    <property type="match status" value="1"/>
</dbReference>
<evidence type="ECO:0000313" key="5">
    <source>
        <dbReference type="EMBL" id="PUB19046.1"/>
    </source>
</evidence>
<accession>A0A2T6KR63</accession>
<dbReference type="InterPro" id="IPR020904">
    <property type="entry name" value="Sc_DH/Rdtase_CS"/>
</dbReference>
<dbReference type="InterPro" id="IPR036291">
    <property type="entry name" value="NAD(P)-bd_dom_sf"/>
</dbReference>
<dbReference type="OrthoDB" id="658698at2"/>
<dbReference type="PANTHER" id="PTHR43669:SF12">
    <property type="entry name" value="BLR5618 PROTEIN"/>
    <property type="match status" value="1"/>
</dbReference>
<organism evidence="5 6">
    <name type="scientific">Yoonia sediminilitoris</name>
    <dbReference type="NCBI Taxonomy" id="1286148"/>
    <lineage>
        <taxon>Bacteria</taxon>
        <taxon>Pseudomonadati</taxon>
        <taxon>Pseudomonadota</taxon>
        <taxon>Alphaproteobacteria</taxon>
        <taxon>Rhodobacterales</taxon>
        <taxon>Paracoccaceae</taxon>
        <taxon>Yoonia</taxon>
    </lineage>
</organism>
<evidence type="ECO:0000256" key="1">
    <source>
        <dbReference type="ARBA" id="ARBA00006484"/>
    </source>
</evidence>
<dbReference type="RefSeq" id="WP_108384728.1">
    <property type="nucleotide sequence ID" value="NZ_QBUD01000001.1"/>
</dbReference>
<evidence type="ECO:0000256" key="3">
    <source>
        <dbReference type="RuleBase" id="RU000363"/>
    </source>
</evidence>
<evidence type="ECO:0000313" key="6">
    <source>
        <dbReference type="Proteomes" id="UP000244523"/>
    </source>
</evidence>
<dbReference type="InterPro" id="IPR002347">
    <property type="entry name" value="SDR_fam"/>
</dbReference>
<keyword evidence="2" id="KW-0560">Oxidoreductase</keyword>
<reference evidence="5 6" key="1">
    <citation type="submission" date="2018-04" db="EMBL/GenBank/DDBJ databases">
        <title>Genomic Encyclopedia of Archaeal and Bacterial Type Strains, Phase II (KMG-II): from individual species to whole genera.</title>
        <authorList>
            <person name="Goeker M."/>
        </authorList>
    </citation>
    <scope>NUCLEOTIDE SEQUENCE [LARGE SCALE GENOMIC DNA]</scope>
    <source>
        <strain evidence="5 6">DSM 29955</strain>
    </source>
</reference>
<sequence>MPSIIITGAGSGIGRATAQAFIDAGWQVGLVGRREAPLTETAGDSGALVLPCDVADEDAVDAAFGKAAQHWGQVDALFNNAGVSLGGAPIDELSVADIRRVIDINVMGAVIAARAAFGLMRHQTPQGGRIINNGSISAYVPRWGSTAYTTSKHAITGLTRTLSLDGRAFNIACGQIDIGNALTDMARAMTQGVPQADGSMAVEPVMDVSHVAASVLHMASLPLDANVQFMTVMATNMPFVGRG</sequence>
<dbReference type="SUPFAM" id="SSF51735">
    <property type="entry name" value="NAD(P)-binding Rossmann-fold domains"/>
    <property type="match status" value="1"/>
</dbReference>
<keyword evidence="6" id="KW-1185">Reference proteome</keyword>
<evidence type="ECO:0000259" key="4">
    <source>
        <dbReference type="SMART" id="SM00822"/>
    </source>
</evidence>
<dbReference type="EMBL" id="QBUD01000001">
    <property type="protein sequence ID" value="PUB19046.1"/>
    <property type="molecule type" value="Genomic_DNA"/>
</dbReference>
<dbReference type="InterPro" id="IPR057326">
    <property type="entry name" value="KR_dom"/>
</dbReference>